<gene>
    <name evidence="1" type="ORF">AMOR_17820</name>
</gene>
<proteinExistence type="predicted"/>
<organism evidence="1 2">
    <name type="scientific">Anaeromyxobacter oryzae</name>
    <dbReference type="NCBI Taxonomy" id="2918170"/>
    <lineage>
        <taxon>Bacteria</taxon>
        <taxon>Pseudomonadati</taxon>
        <taxon>Myxococcota</taxon>
        <taxon>Myxococcia</taxon>
        <taxon>Myxococcales</taxon>
        <taxon>Cystobacterineae</taxon>
        <taxon>Anaeromyxobacteraceae</taxon>
        <taxon>Anaeromyxobacter</taxon>
    </lineage>
</organism>
<evidence type="ECO:0000313" key="2">
    <source>
        <dbReference type="Proteomes" id="UP001162891"/>
    </source>
</evidence>
<dbReference type="EMBL" id="AP025591">
    <property type="protein sequence ID" value="BDG02786.1"/>
    <property type="molecule type" value="Genomic_DNA"/>
</dbReference>
<protein>
    <submittedName>
        <fullName evidence="1">Uncharacterized protein</fullName>
    </submittedName>
</protein>
<keyword evidence="2" id="KW-1185">Reference proteome</keyword>
<evidence type="ECO:0000313" key="1">
    <source>
        <dbReference type="EMBL" id="BDG02786.1"/>
    </source>
</evidence>
<sequence>MSLDGRRAGEALATAASELTRIWRAARAEASPDVFPGLSDGLVERFVAGLGEALVLGRPAEDVWARAEGVVRLDPAASGLAEDELRAEWRLVGEVIAAACDALEAGPEVTDVAARAVELARGGLESIRGGGPPAIVRVVSFSPLRPLRGGVPR</sequence>
<dbReference type="RefSeq" id="WP_248360474.1">
    <property type="nucleotide sequence ID" value="NZ_AP025591.1"/>
</dbReference>
<name>A0ABN6MP52_9BACT</name>
<reference evidence="2" key="1">
    <citation type="journal article" date="2022" name="Int. J. Syst. Evol. Microbiol.">
        <title>Anaeromyxobacter oryzae sp. nov., Anaeromyxobacter diazotrophicus sp. nov. and Anaeromyxobacter paludicola sp. nov., isolated from paddy soils.</title>
        <authorList>
            <person name="Itoh H."/>
            <person name="Xu Z."/>
            <person name="Mise K."/>
            <person name="Masuda Y."/>
            <person name="Ushijima N."/>
            <person name="Hayakawa C."/>
            <person name="Shiratori Y."/>
            <person name="Senoo K."/>
        </authorList>
    </citation>
    <scope>NUCLEOTIDE SEQUENCE [LARGE SCALE GENOMIC DNA]</scope>
    <source>
        <strain evidence="2">Red232</strain>
    </source>
</reference>
<dbReference type="Proteomes" id="UP001162891">
    <property type="component" value="Chromosome"/>
</dbReference>
<accession>A0ABN6MP52</accession>